<dbReference type="InterPro" id="IPR010144">
    <property type="entry name" value="CRISPR-assoc_prot_Csd1-typ"/>
</dbReference>
<dbReference type="AlphaFoldDB" id="A0A7V6A132"/>
<dbReference type="NCBIfam" id="TIGR01863">
    <property type="entry name" value="cas_Csd1"/>
    <property type="match status" value="1"/>
</dbReference>
<accession>A0A7V6A132</accession>
<gene>
    <name evidence="2" type="primary">cas8c</name>
    <name evidence="2" type="ORF">ENV52_01300</name>
</gene>
<dbReference type="Pfam" id="PF09709">
    <property type="entry name" value="Cas_Csd1"/>
    <property type="match status" value="1"/>
</dbReference>
<proteinExistence type="predicted"/>
<sequence length="572" mass="63322">MLLEKLREYSFRLAELPPPGYDRTAIRWLIQLDRLGNCRGFITTSSGRKRDRGKVFLAPSIMKTSGIKASLLVGNGEYLLGKPRATSDPARVARCHQAFREEVEACAQATGLPELEAVRHFLATINSSSLPLPADFDPEMNLTFEVEGRLLIDLPEIQEYWAQKQAGGSGRDTCLVCGHHCQATDRHPVRIKGIPGGQPSGMVLVSANVRAFESYGLAASRIAPVCRDCAERYAKAANALREREDTRLVVGPLLYLFWTREEAGFNIASILSQPQPEEVQELLLAAARGRPRPTVDPLAFYAVALAASGGRVVVRDWLETTVEEVKAHLARWFTLQKLVDWDGSEGSPYGLFTLARSLIPQKGDMQRDLPPNAPKVLLKAALQGGALPSWLLFQAIKRNRAEQALTRPRAALIKMVLLSQQPKFQEDAMVRLDEDNQEPAYLCGRLLAVLEQVQFVAVSPKATLIDRFYGTASTAPASVFSRLLKGAQAHLGKLRKEKPGAYAALQTRLEGIMGKLTGFPKVLSLEEQGWFSLGYYHQRAWDRAQAKARKAAGEPVPEEELFFPENNTLSQE</sequence>
<reference evidence="2" key="1">
    <citation type="journal article" date="2020" name="mSystems">
        <title>Genome- and Community-Level Interaction Insights into Carbon Utilization and Element Cycling Functions of Hydrothermarchaeota in Hydrothermal Sediment.</title>
        <authorList>
            <person name="Zhou Z."/>
            <person name="Liu Y."/>
            <person name="Xu W."/>
            <person name="Pan J."/>
            <person name="Luo Z.H."/>
            <person name="Li M."/>
        </authorList>
    </citation>
    <scope>NUCLEOTIDE SEQUENCE [LARGE SCALE GENOMIC DNA]</scope>
    <source>
        <strain evidence="2">SpSt-767</strain>
    </source>
</reference>
<comment type="caution">
    <text evidence="2">The sequence shown here is derived from an EMBL/GenBank/DDBJ whole genome shotgun (WGS) entry which is preliminary data.</text>
</comment>
<name>A0A7V6A132_9BACT</name>
<dbReference type="EMBL" id="DTGR01000024">
    <property type="protein sequence ID" value="HHS28322.1"/>
    <property type="molecule type" value="Genomic_DNA"/>
</dbReference>
<organism evidence="2">
    <name type="scientific">Desulfobacca acetoxidans</name>
    <dbReference type="NCBI Taxonomy" id="60893"/>
    <lineage>
        <taxon>Bacteria</taxon>
        <taxon>Pseudomonadati</taxon>
        <taxon>Thermodesulfobacteriota</taxon>
        <taxon>Desulfobaccia</taxon>
        <taxon>Desulfobaccales</taxon>
        <taxon>Desulfobaccaceae</taxon>
        <taxon>Desulfobacca</taxon>
    </lineage>
</organism>
<evidence type="ECO:0000313" key="2">
    <source>
        <dbReference type="EMBL" id="HHS28322.1"/>
    </source>
</evidence>
<feature type="region of interest" description="Disordered" evidence="1">
    <location>
        <begin position="551"/>
        <end position="572"/>
    </location>
</feature>
<protein>
    <submittedName>
        <fullName evidence="2">Type I-C CRISPR-associated protein Cas8c/Csd1</fullName>
    </submittedName>
</protein>
<evidence type="ECO:0000256" key="1">
    <source>
        <dbReference type="SAM" id="MobiDB-lite"/>
    </source>
</evidence>